<evidence type="ECO:0000256" key="2">
    <source>
        <dbReference type="ARBA" id="ARBA00023002"/>
    </source>
</evidence>
<dbReference type="InterPro" id="IPR011032">
    <property type="entry name" value="GroES-like_sf"/>
</dbReference>
<gene>
    <name evidence="4" type="ORF">RIF23_20540</name>
</gene>
<protein>
    <submittedName>
        <fullName evidence="4">Alcohol dehydrogenase catalytic domain-containing protein</fullName>
    </submittedName>
</protein>
<organism evidence="4 5">
    <name type="scientific">Lipingzhangella rawalii</name>
    <dbReference type="NCBI Taxonomy" id="2055835"/>
    <lineage>
        <taxon>Bacteria</taxon>
        <taxon>Bacillati</taxon>
        <taxon>Actinomycetota</taxon>
        <taxon>Actinomycetes</taxon>
        <taxon>Streptosporangiales</taxon>
        <taxon>Nocardiopsidaceae</taxon>
        <taxon>Lipingzhangella</taxon>
    </lineage>
</organism>
<dbReference type="PANTHER" id="PTHR43401:SF2">
    <property type="entry name" value="L-THREONINE 3-DEHYDROGENASE"/>
    <property type="match status" value="1"/>
</dbReference>
<evidence type="ECO:0000313" key="4">
    <source>
        <dbReference type="EMBL" id="MDS1272676.1"/>
    </source>
</evidence>
<dbReference type="PANTHER" id="PTHR43401">
    <property type="entry name" value="L-THREONINE 3-DEHYDROGENASE"/>
    <property type="match status" value="1"/>
</dbReference>
<keyword evidence="5" id="KW-1185">Reference proteome</keyword>
<dbReference type="Proteomes" id="UP001250214">
    <property type="component" value="Unassembled WGS sequence"/>
</dbReference>
<sequence length="325" mass="34888">MKAWEIRDGHLDLHEVAPPRPSRQAITAISVRHSGICGSDLPKLRHPSRFTLPAPWRPGHEIVGTDPTGRTVAIDPLVPCQTCPRCAAGDSHLCPDLQRLGWDLPGGFAEEVRVPTDNAHPLPTRLDPLHAVLADPTAVAAHGLRCAPIRPPGRLAVVGAGTIGLLTALYARWQGWEVTVFHREGRAPSPAVAKAIPADCRLPLTTDEKAFDVVVDAASGAEATPLALALGVVRDGGSIVVQNAYDPDVALPVPLRSLFRRSIRLIGSFSHCRRQSGDFHLGLTLLNQHADSVAPLIAEVGHLTDLRALLEHEVAPGRRRTLTLL</sequence>
<dbReference type="SUPFAM" id="SSF50129">
    <property type="entry name" value="GroES-like"/>
    <property type="match status" value="1"/>
</dbReference>
<evidence type="ECO:0000313" key="5">
    <source>
        <dbReference type="Proteomes" id="UP001250214"/>
    </source>
</evidence>
<comment type="cofactor">
    <cofactor evidence="1">
        <name>Zn(2+)</name>
        <dbReference type="ChEBI" id="CHEBI:29105"/>
    </cofactor>
</comment>
<evidence type="ECO:0000259" key="3">
    <source>
        <dbReference type="Pfam" id="PF08240"/>
    </source>
</evidence>
<dbReference type="InterPro" id="IPR013154">
    <property type="entry name" value="ADH-like_N"/>
</dbReference>
<dbReference type="InterPro" id="IPR050129">
    <property type="entry name" value="Zn_alcohol_dh"/>
</dbReference>
<dbReference type="Pfam" id="PF08240">
    <property type="entry name" value="ADH_N"/>
    <property type="match status" value="1"/>
</dbReference>
<dbReference type="Gene3D" id="3.40.50.720">
    <property type="entry name" value="NAD(P)-binding Rossmann-like Domain"/>
    <property type="match status" value="1"/>
</dbReference>
<dbReference type="EMBL" id="JAVLVT010000024">
    <property type="protein sequence ID" value="MDS1272676.1"/>
    <property type="molecule type" value="Genomic_DNA"/>
</dbReference>
<feature type="domain" description="Alcohol dehydrogenase-like N-terminal" evidence="3">
    <location>
        <begin position="29"/>
        <end position="123"/>
    </location>
</feature>
<proteinExistence type="predicted"/>
<accession>A0ABU2HBL3</accession>
<dbReference type="Gene3D" id="3.90.180.10">
    <property type="entry name" value="Medium-chain alcohol dehydrogenases, catalytic domain"/>
    <property type="match status" value="1"/>
</dbReference>
<dbReference type="SUPFAM" id="SSF51735">
    <property type="entry name" value="NAD(P)-binding Rossmann-fold domains"/>
    <property type="match status" value="1"/>
</dbReference>
<dbReference type="InterPro" id="IPR036291">
    <property type="entry name" value="NAD(P)-bd_dom_sf"/>
</dbReference>
<name>A0ABU2HBL3_9ACTN</name>
<dbReference type="RefSeq" id="WP_310914277.1">
    <property type="nucleotide sequence ID" value="NZ_JAVLVT010000024.1"/>
</dbReference>
<evidence type="ECO:0000256" key="1">
    <source>
        <dbReference type="ARBA" id="ARBA00001947"/>
    </source>
</evidence>
<keyword evidence="2" id="KW-0560">Oxidoreductase</keyword>
<comment type="caution">
    <text evidence="4">The sequence shown here is derived from an EMBL/GenBank/DDBJ whole genome shotgun (WGS) entry which is preliminary data.</text>
</comment>
<reference evidence="5" key="1">
    <citation type="submission" date="2023-07" db="EMBL/GenBank/DDBJ databases">
        <title>Novel species in the genus Lipingzhangella isolated from Sambhar Salt Lake.</title>
        <authorList>
            <person name="Jiya N."/>
            <person name="Kajale S."/>
            <person name="Sharma A."/>
        </authorList>
    </citation>
    <scope>NUCLEOTIDE SEQUENCE [LARGE SCALE GENOMIC DNA]</scope>
    <source>
        <strain evidence="5">LS1_29</strain>
    </source>
</reference>